<geneLocation type="plasmid" evidence="8"/>
<evidence type="ECO:0000256" key="4">
    <source>
        <dbReference type="SAM" id="Phobius"/>
    </source>
</evidence>
<evidence type="ECO:0000313" key="7">
    <source>
        <dbReference type="EMBL" id="QLB67589.1"/>
    </source>
</evidence>
<evidence type="ECO:0000256" key="3">
    <source>
        <dbReference type="SAM" id="MobiDB-lite"/>
    </source>
</evidence>
<reference evidence="6 9" key="3">
    <citation type="submission" date="2024-01" db="EMBL/GenBank/DDBJ databases">
        <title>The diversity of rhizobia nodulating Mimosa spp. in eleven states of Brazil covering several biomes is determined by host plant, location, and edaphic factors.</title>
        <authorList>
            <person name="Rouws L."/>
            <person name="Barauna A."/>
            <person name="Beukes C."/>
            <person name="De Faria S.M."/>
            <person name="Gross E."/>
            <person name="Dos Reis Junior F.B."/>
            <person name="Simon M."/>
            <person name="Maluk M."/>
            <person name="Odee D.W."/>
            <person name="Kenicer G."/>
            <person name="Young J.P.W."/>
            <person name="Reis V.M."/>
            <person name="Zilli J."/>
            <person name="James E.K."/>
        </authorList>
    </citation>
    <scope>NUCLEOTIDE SEQUENCE [LARGE SCALE GENOMIC DNA]</scope>
    <source>
        <strain evidence="6 9">JHI1651</strain>
    </source>
</reference>
<dbReference type="RefSeq" id="WP_107202539.1">
    <property type="nucleotide sequence ID" value="NZ_CP015960.1"/>
</dbReference>
<keyword evidence="7" id="KW-0614">Plasmid</keyword>
<dbReference type="GO" id="GO:0019867">
    <property type="term" value="C:outer membrane"/>
    <property type="evidence" value="ECO:0007669"/>
    <property type="project" value="InterPro"/>
</dbReference>
<feature type="compositionally biased region" description="Polar residues" evidence="3">
    <location>
        <begin position="124"/>
        <end position="135"/>
    </location>
</feature>
<evidence type="ECO:0000313" key="9">
    <source>
        <dbReference type="Proteomes" id="UP001462961"/>
    </source>
</evidence>
<keyword evidence="4" id="KW-0812">Transmembrane</keyword>
<evidence type="ECO:0000256" key="1">
    <source>
        <dbReference type="ARBA" id="ARBA00004370"/>
    </source>
</evidence>
<feature type="compositionally biased region" description="Low complexity" evidence="3">
    <location>
        <begin position="76"/>
        <end position="101"/>
    </location>
</feature>
<comment type="subcellular location">
    <subcellularLocation>
        <location evidence="1">Membrane</location>
    </subcellularLocation>
</comment>
<dbReference type="InterPro" id="IPR008816">
    <property type="entry name" value="Gly_zipper_2TM_dom"/>
</dbReference>
<dbReference type="EMBL" id="JAYLVJ010000036">
    <property type="protein sequence ID" value="MEO1757330.1"/>
    <property type="molecule type" value="Genomic_DNA"/>
</dbReference>
<geneLocation type="plasmid" evidence="7">
    <name>unnamed</name>
</geneLocation>
<organism evidence="7 8">
    <name type="scientific">Paraburkholderia caribensis</name>
    <dbReference type="NCBI Taxonomy" id="75105"/>
    <lineage>
        <taxon>Bacteria</taxon>
        <taxon>Pseudomonadati</taxon>
        <taxon>Pseudomonadota</taxon>
        <taxon>Betaproteobacteria</taxon>
        <taxon>Burkholderiales</taxon>
        <taxon>Burkholderiaceae</taxon>
        <taxon>Paraburkholderia</taxon>
    </lineage>
</organism>
<dbReference type="EMBL" id="CP015960">
    <property type="protein sequence ID" value="QLB67589.1"/>
    <property type="molecule type" value="Genomic_DNA"/>
</dbReference>
<dbReference type="PANTHER" id="PTHR35603:SF2">
    <property type="entry name" value="OUTER MEMBRANE LIPOPROTEIN"/>
    <property type="match status" value="1"/>
</dbReference>
<dbReference type="Proteomes" id="UP001462961">
    <property type="component" value="Unassembled WGS sequence"/>
</dbReference>
<gene>
    <name evidence="7" type="ORF">A9O66_34845</name>
    <name evidence="6" type="ORF">VOI32_25775</name>
</gene>
<dbReference type="Pfam" id="PF05433">
    <property type="entry name" value="Rick_17kDa_Anti"/>
    <property type="match status" value="1"/>
</dbReference>
<keyword evidence="9" id="KW-1185">Reference proteome</keyword>
<accession>A0A9Q6SBE2</accession>
<dbReference type="Proteomes" id="UP000509548">
    <property type="component" value="Plasmid unnamed"/>
</dbReference>
<keyword evidence="4" id="KW-1133">Transmembrane helix</keyword>
<name>A0A9Q6SBE2_9BURK</name>
<keyword evidence="2 4" id="KW-0472">Membrane</keyword>
<evidence type="ECO:0000259" key="5">
    <source>
        <dbReference type="Pfam" id="PF05433"/>
    </source>
</evidence>
<sequence length="250" mass="25031">MSADVTNSNSIAQRSRIHPLIAGAAVSVILASVTGVAAMTGILPVSHATPPANEQVATNAAQAASTPLAAAQQTGAVQQTNAVQPAAQPAVQPATQQAETPAPKPVHHTHKPRVAPAPQYANGDYSQASAQSAGTRQVAADPYAGEVVAINAVQSSEPTTGLGAVGGAVAGGLIGNQFGGGRGRILATVAGAVGGGVAGNGIEHAVRKQTSYQVQVRMQDGSYRNFTYPTQPQVQVGQRVHVSGDSLTAS</sequence>
<evidence type="ECO:0000313" key="6">
    <source>
        <dbReference type="EMBL" id="MEO1757330.1"/>
    </source>
</evidence>
<reference evidence="7 8" key="1">
    <citation type="journal article" date="2014" name="Genome Announc.">
        <title>Draft Genome Sequence of the Haloacid-Degrading Burkholderia caribensis Strain MBA4.</title>
        <authorList>
            <person name="Pan Y."/>
            <person name="Kong K.F."/>
            <person name="Tsang J.S."/>
        </authorList>
    </citation>
    <scope>NUCLEOTIDE SEQUENCE [LARGE SCALE GENOMIC DNA]</scope>
    <source>
        <strain evidence="7 8">852011</strain>
    </source>
</reference>
<proteinExistence type="predicted"/>
<feature type="region of interest" description="Disordered" evidence="3">
    <location>
        <begin position="76"/>
        <end position="137"/>
    </location>
</feature>
<evidence type="ECO:0000256" key="2">
    <source>
        <dbReference type="ARBA" id="ARBA00023136"/>
    </source>
</evidence>
<dbReference type="AlphaFoldDB" id="A0A9Q6SBE2"/>
<feature type="domain" description="Glycine zipper 2TM" evidence="5">
    <location>
        <begin position="162"/>
        <end position="203"/>
    </location>
</feature>
<evidence type="ECO:0000313" key="8">
    <source>
        <dbReference type="Proteomes" id="UP000509548"/>
    </source>
</evidence>
<feature type="transmembrane region" description="Helical" evidence="4">
    <location>
        <begin position="20"/>
        <end position="43"/>
    </location>
</feature>
<dbReference type="PANTHER" id="PTHR35603">
    <property type="match status" value="1"/>
</dbReference>
<protein>
    <submittedName>
        <fullName evidence="6">Glycine zipper 2TM domain-containing protein</fullName>
    </submittedName>
</protein>
<reference evidence="7" key="2">
    <citation type="submission" date="2016-06" db="EMBL/GenBank/DDBJ databases">
        <authorList>
            <person name="Huang P."/>
            <person name="Jiang X."/>
            <person name="Liu X."/>
        </authorList>
    </citation>
    <scope>NUCLEOTIDE SEQUENCE</scope>
    <source>
        <strain evidence="7">852011</strain>
        <plasmid evidence="7">unnamed</plasmid>
    </source>
</reference>
<dbReference type="InterPro" id="IPR051407">
    <property type="entry name" value="Bact_OM_lipoprot/Surf_antigen"/>
</dbReference>